<evidence type="ECO:0000256" key="1">
    <source>
        <dbReference type="SAM" id="MobiDB-lite"/>
    </source>
</evidence>
<dbReference type="GO" id="GO:0043130">
    <property type="term" value="F:ubiquitin binding"/>
    <property type="evidence" value="ECO:0007669"/>
    <property type="project" value="TreeGrafter"/>
</dbReference>
<dbReference type="SMART" id="SM00594">
    <property type="entry name" value="UAS"/>
    <property type="match status" value="1"/>
</dbReference>
<keyword evidence="3" id="KW-1185">Reference proteome</keyword>
<dbReference type="CDD" id="cd02958">
    <property type="entry name" value="UAS"/>
    <property type="match status" value="1"/>
</dbReference>
<organism evidence="3 4">
    <name type="scientific">Cyclospora cayetanensis</name>
    <dbReference type="NCBI Taxonomy" id="88456"/>
    <lineage>
        <taxon>Eukaryota</taxon>
        <taxon>Sar</taxon>
        <taxon>Alveolata</taxon>
        <taxon>Apicomplexa</taxon>
        <taxon>Conoidasida</taxon>
        <taxon>Coccidia</taxon>
        <taxon>Eucoccidiorida</taxon>
        <taxon>Eimeriorina</taxon>
        <taxon>Eimeriidae</taxon>
        <taxon>Cyclospora</taxon>
    </lineage>
</organism>
<dbReference type="Pfam" id="PF13899">
    <property type="entry name" value="Thioredoxin_7"/>
    <property type="match status" value="1"/>
</dbReference>
<accession>A0A6P6S3B3</accession>
<dbReference type="PANTHER" id="PTHR23322:SF6">
    <property type="entry name" value="UBX DOMAIN-CONTAINING PROTEIN 7"/>
    <property type="match status" value="1"/>
</dbReference>
<reference evidence="4" key="1">
    <citation type="submission" date="2025-08" db="UniProtKB">
        <authorList>
            <consortium name="RefSeq"/>
        </authorList>
    </citation>
    <scope>IDENTIFICATION</scope>
</reference>
<dbReference type="Gene3D" id="3.40.30.10">
    <property type="entry name" value="Glutaredoxin"/>
    <property type="match status" value="1"/>
</dbReference>
<dbReference type="Pfam" id="PF14555">
    <property type="entry name" value="UBA_4"/>
    <property type="match status" value="1"/>
</dbReference>
<dbReference type="GO" id="GO:0043161">
    <property type="term" value="P:proteasome-mediated ubiquitin-dependent protein catabolic process"/>
    <property type="evidence" value="ECO:0007669"/>
    <property type="project" value="TreeGrafter"/>
</dbReference>
<dbReference type="Gene3D" id="1.10.8.10">
    <property type="entry name" value="DNA helicase RuvA subunit, C-terminal domain"/>
    <property type="match status" value="1"/>
</dbReference>
<dbReference type="InterPro" id="IPR050730">
    <property type="entry name" value="UBX_domain-protein"/>
</dbReference>
<dbReference type="OrthoDB" id="354312at2759"/>
<evidence type="ECO:0000313" key="3">
    <source>
        <dbReference type="Proteomes" id="UP000515125"/>
    </source>
</evidence>
<dbReference type="InterPro" id="IPR006577">
    <property type="entry name" value="UAS"/>
</dbReference>
<gene>
    <name evidence="4" type="primary">LOC34619774</name>
</gene>
<feature type="compositionally biased region" description="Basic and acidic residues" evidence="1">
    <location>
        <begin position="223"/>
        <end position="232"/>
    </location>
</feature>
<proteinExistence type="predicted"/>
<dbReference type="AlphaFoldDB" id="A0A6P6S3B3"/>
<protein>
    <submittedName>
        <fullName evidence="4">UBX domain-containing protein 7</fullName>
    </submittedName>
</protein>
<evidence type="ECO:0000259" key="2">
    <source>
        <dbReference type="SMART" id="SM00594"/>
    </source>
</evidence>
<evidence type="ECO:0000313" key="4">
    <source>
        <dbReference type="RefSeq" id="XP_026194314.1"/>
    </source>
</evidence>
<dbReference type="GO" id="GO:0005634">
    <property type="term" value="C:nucleus"/>
    <property type="evidence" value="ECO:0007669"/>
    <property type="project" value="TreeGrafter"/>
</dbReference>
<feature type="domain" description="UAS" evidence="2">
    <location>
        <begin position="92"/>
        <end position="216"/>
    </location>
</feature>
<dbReference type="SUPFAM" id="SSF52833">
    <property type="entry name" value="Thioredoxin-like"/>
    <property type="match status" value="1"/>
</dbReference>
<dbReference type="GeneID" id="34619774"/>
<sequence length="324" mass="35609">MDFSEAIPTLMEFAGIADAETARQFLDQAGGDVNAAAALYFDTFGRTDGGLPAACSEEDLRAPDPEYTQTLLDQQQQNVTALAVESSAGTVAFRGLFELPGGFSCQEPFSRARELAHLQKKWLLVNIQQVDAFESLRLNRDVWKAEVVQDLINDFFIFWQRTNRCEEGQVFCDLYRVTALPHVCVVDPLTGRRLKSWNIRLLSDPIAVQSEFFEFIEQQQMADRSRNGEPEPKAPPAVPSNPTDKAPVADASPAAASFESTGAAAAAAKGAERCASARAGEQAKKTSLVEVQPSDYTAVNSQLQDLMKLREQRRQQQMQAAQSG</sequence>
<feature type="compositionally biased region" description="Low complexity" evidence="1">
    <location>
        <begin position="246"/>
        <end position="279"/>
    </location>
</feature>
<dbReference type="Proteomes" id="UP000515125">
    <property type="component" value="Unplaced"/>
</dbReference>
<dbReference type="RefSeq" id="XP_026194314.1">
    <property type="nucleotide sequence ID" value="XM_026338529.1"/>
</dbReference>
<dbReference type="InterPro" id="IPR036249">
    <property type="entry name" value="Thioredoxin-like_sf"/>
</dbReference>
<feature type="region of interest" description="Disordered" evidence="1">
    <location>
        <begin position="221"/>
        <end position="288"/>
    </location>
</feature>
<dbReference type="PANTHER" id="PTHR23322">
    <property type="entry name" value="FAS-ASSOCIATED PROTEIN"/>
    <property type="match status" value="1"/>
</dbReference>
<name>A0A6P6S3B3_9EIME</name>